<dbReference type="Proteomes" id="UP000002484">
    <property type="component" value="Chromosome"/>
</dbReference>
<dbReference type="PANTHER" id="PTHR24321:SF14">
    <property type="entry name" value="SHORT-CHAIN TYPE DEHYDROGENASE_REDUCTASE BLR2146-RELATED"/>
    <property type="match status" value="1"/>
</dbReference>
<dbReference type="AlphaFoldDB" id="E3J7Q7"/>
<dbReference type="OrthoDB" id="4380821at2"/>
<sequence length="232" mass="23475">MPDQVAIVTGGAGDVGRGVCRALSAAGVAVAALDLDVSKADGAELALECDVTDHHACAQAVDAVASKLGGVSTLVNMAQAMLAGTPLLDLSARDMRTEFESGPNATLRMMQLCYPHLKARGGGAIINFASGAGTYGLPGLGAYAAAKEAIRGLTKVAAMEWGRDNIRVNAICPVATSDHSADWVSQAVAVSPMGRVGDPETDIGAVVVFLAGPGAFINGRTLQVDGGSGAWR</sequence>
<reference evidence="3 4" key="1">
    <citation type="submission" date="2010-10" db="EMBL/GenBank/DDBJ databases">
        <title>Complete sequence of Frankia sp. EuI1c.</title>
        <authorList>
            <consortium name="US DOE Joint Genome Institute"/>
            <person name="Lucas S."/>
            <person name="Copeland A."/>
            <person name="Lapidus A."/>
            <person name="Cheng J.-F."/>
            <person name="Bruce D."/>
            <person name="Goodwin L."/>
            <person name="Pitluck S."/>
            <person name="Chertkov O."/>
            <person name="Detter J.C."/>
            <person name="Han C."/>
            <person name="Tapia R."/>
            <person name="Land M."/>
            <person name="Hauser L."/>
            <person name="Jeffries C."/>
            <person name="Kyrpides N."/>
            <person name="Ivanova N."/>
            <person name="Mikhailova N."/>
            <person name="Beauchemin N."/>
            <person name="Sen A."/>
            <person name="Sur S.A."/>
            <person name="Gtari M."/>
            <person name="Wall L."/>
            <person name="Tisa L."/>
            <person name="Woyke T."/>
        </authorList>
    </citation>
    <scope>NUCLEOTIDE SEQUENCE [LARGE SCALE GENOMIC DNA]</scope>
    <source>
        <strain evidence="4">DSM 45817 / CECT 9037 / EuI1c</strain>
    </source>
</reference>
<dbReference type="PRINTS" id="PR00081">
    <property type="entry name" value="GDHRDH"/>
</dbReference>
<name>E3J7Q7_PSEI1</name>
<dbReference type="CDD" id="cd05233">
    <property type="entry name" value="SDR_c"/>
    <property type="match status" value="1"/>
</dbReference>
<dbReference type="KEGG" id="fri:FraEuI1c_2784"/>
<accession>E3J7Q7</accession>
<dbReference type="PROSITE" id="PS00061">
    <property type="entry name" value="ADH_SHORT"/>
    <property type="match status" value="1"/>
</dbReference>
<keyword evidence="4" id="KW-1185">Reference proteome</keyword>
<dbReference type="InParanoid" id="E3J7Q7"/>
<dbReference type="SUPFAM" id="SSF51735">
    <property type="entry name" value="NAD(P)-binding Rossmann-fold domains"/>
    <property type="match status" value="1"/>
</dbReference>
<keyword evidence="2" id="KW-0560">Oxidoreductase</keyword>
<evidence type="ECO:0000313" key="3">
    <source>
        <dbReference type="EMBL" id="ADP80811.1"/>
    </source>
</evidence>
<comment type="similarity">
    <text evidence="1">Belongs to the short-chain dehydrogenases/reductases (SDR) family.</text>
</comment>
<organism evidence="3 4">
    <name type="scientific">Pseudofrankia inefficax (strain DSM 45817 / CECT 9037 / DDB 130130 / EuI1c)</name>
    <name type="common">Frankia inefficax</name>
    <dbReference type="NCBI Taxonomy" id="298654"/>
    <lineage>
        <taxon>Bacteria</taxon>
        <taxon>Bacillati</taxon>
        <taxon>Actinomycetota</taxon>
        <taxon>Actinomycetes</taxon>
        <taxon>Frankiales</taxon>
        <taxon>Frankiaceae</taxon>
        <taxon>Pseudofrankia</taxon>
    </lineage>
</organism>
<protein>
    <submittedName>
        <fullName evidence="3">Short-chain dehydrogenase/reductase SDR</fullName>
    </submittedName>
</protein>
<dbReference type="eggNOG" id="COG1028">
    <property type="taxonomic scope" value="Bacteria"/>
</dbReference>
<evidence type="ECO:0000313" key="4">
    <source>
        <dbReference type="Proteomes" id="UP000002484"/>
    </source>
</evidence>
<dbReference type="Pfam" id="PF13561">
    <property type="entry name" value="adh_short_C2"/>
    <property type="match status" value="1"/>
</dbReference>
<dbReference type="InterPro" id="IPR002347">
    <property type="entry name" value="SDR_fam"/>
</dbReference>
<gene>
    <name evidence="3" type="ordered locus">FraEuI1c_2784</name>
</gene>
<dbReference type="STRING" id="298654.FraEuI1c_2784"/>
<dbReference type="RefSeq" id="WP_013423929.1">
    <property type="nucleotide sequence ID" value="NC_014666.1"/>
</dbReference>
<evidence type="ECO:0000256" key="1">
    <source>
        <dbReference type="ARBA" id="ARBA00006484"/>
    </source>
</evidence>
<dbReference type="Gene3D" id="3.40.50.720">
    <property type="entry name" value="NAD(P)-binding Rossmann-like Domain"/>
    <property type="match status" value="1"/>
</dbReference>
<dbReference type="InterPro" id="IPR020904">
    <property type="entry name" value="Sc_DH/Rdtase_CS"/>
</dbReference>
<proteinExistence type="inferred from homology"/>
<dbReference type="EMBL" id="CP002299">
    <property type="protein sequence ID" value="ADP80811.1"/>
    <property type="molecule type" value="Genomic_DNA"/>
</dbReference>
<dbReference type="PRINTS" id="PR00080">
    <property type="entry name" value="SDRFAMILY"/>
</dbReference>
<dbReference type="PANTHER" id="PTHR24321">
    <property type="entry name" value="DEHYDROGENASES, SHORT CHAIN"/>
    <property type="match status" value="1"/>
</dbReference>
<evidence type="ECO:0000256" key="2">
    <source>
        <dbReference type="ARBA" id="ARBA00023002"/>
    </source>
</evidence>
<dbReference type="HOGENOM" id="CLU_010194_1_0_11"/>
<dbReference type="InterPro" id="IPR036291">
    <property type="entry name" value="NAD(P)-bd_dom_sf"/>
</dbReference>
<dbReference type="GO" id="GO:0016491">
    <property type="term" value="F:oxidoreductase activity"/>
    <property type="evidence" value="ECO:0007669"/>
    <property type="project" value="UniProtKB-KW"/>
</dbReference>